<dbReference type="SMART" id="SM00355">
    <property type="entry name" value="ZnF_C2H2"/>
    <property type="match status" value="4"/>
</dbReference>
<keyword evidence="5" id="KW-0862">Zinc</keyword>
<dbReference type="PROSITE" id="PS00028">
    <property type="entry name" value="ZINC_FINGER_C2H2_1"/>
    <property type="match status" value="4"/>
</dbReference>
<keyword evidence="3" id="KW-0677">Repeat</keyword>
<dbReference type="GO" id="GO:0005634">
    <property type="term" value="C:nucleus"/>
    <property type="evidence" value="ECO:0007669"/>
    <property type="project" value="UniProtKB-SubCell"/>
</dbReference>
<feature type="domain" description="C2H2-type" evidence="9">
    <location>
        <begin position="449"/>
        <end position="477"/>
    </location>
</feature>
<feature type="compositionally biased region" description="Polar residues" evidence="8">
    <location>
        <begin position="339"/>
        <end position="352"/>
    </location>
</feature>
<evidence type="ECO:0000256" key="1">
    <source>
        <dbReference type="ARBA" id="ARBA00004123"/>
    </source>
</evidence>
<feature type="region of interest" description="Disordered" evidence="8">
    <location>
        <begin position="290"/>
        <end position="358"/>
    </location>
</feature>
<keyword evidence="6" id="KW-0539">Nucleus</keyword>
<dbReference type="InterPro" id="IPR036236">
    <property type="entry name" value="Znf_C2H2_sf"/>
</dbReference>
<evidence type="ECO:0000256" key="7">
    <source>
        <dbReference type="PROSITE-ProRule" id="PRU00042"/>
    </source>
</evidence>
<evidence type="ECO:0000256" key="4">
    <source>
        <dbReference type="ARBA" id="ARBA00022771"/>
    </source>
</evidence>
<dbReference type="Pfam" id="PF00096">
    <property type="entry name" value="zf-C2H2"/>
    <property type="match status" value="2"/>
</dbReference>
<gene>
    <name evidence="10" type="ORF">RMAR00112_LOCUS24033</name>
    <name evidence="11" type="ORF">RMAR00112_LOCUS24034</name>
</gene>
<dbReference type="GO" id="GO:0008270">
    <property type="term" value="F:zinc ion binding"/>
    <property type="evidence" value="ECO:0007669"/>
    <property type="project" value="UniProtKB-KW"/>
</dbReference>
<dbReference type="EMBL" id="HBHW01031098">
    <property type="protein sequence ID" value="CAE0055993.1"/>
    <property type="molecule type" value="Transcribed_RNA"/>
</dbReference>
<name>A0A7S2ZYT4_9RHOD</name>
<keyword evidence="2" id="KW-0479">Metal-binding</keyword>
<keyword evidence="4 7" id="KW-0863">Zinc-finger</keyword>
<evidence type="ECO:0000256" key="5">
    <source>
        <dbReference type="ARBA" id="ARBA00022833"/>
    </source>
</evidence>
<dbReference type="SUPFAM" id="SSF57667">
    <property type="entry name" value="beta-beta-alpha zinc fingers"/>
    <property type="match status" value="2"/>
</dbReference>
<dbReference type="InterPro" id="IPR013087">
    <property type="entry name" value="Znf_C2H2_type"/>
</dbReference>
<dbReference type="Pfam" id="PF13894">
    <property type="entry name" value="zf-C2H2_4"/>
    <property type="match status" value="1"/>
</dbReference>
<evidence type="ECO:0000256" key="8">
    <source>
        <dbReference type="SAM" id="MobiDB-lite"/>
    </source>
</evidence>
<feature type="domain" description="C2H2-type" evidence="9">
    <location>
        <begin position="391"/>
        <end position="418"/>
    </location>
</feature>
<evidence type="ECO:0000256" key="2">
    <source>
        <dbReference type="ARBA" id="ARBA00022723"/>
    </source>
</evidence>
<feature type="domain" description="C2H2-type" evidence="9">
    <location>
        <begin position="362"/>
        <end position="390"/>
    </location>
</feature>
<dbReference type="PANTHER" id="PTHR24394">
    <property type="entry name" value="ZINC FINGER PROTEIN"/>
    <property type="match status" value="1"/>
</dbReference>
<evidence type="ECO:0000256" key="6">
    <source>
        <dbReference type="ARBA" id="ARBA00023242"/>
    </source>
</evidence>
<dbReference type="PANTHER" id="PTHR24394:SF29">
    <property type="entry name" value="MYONEURIN"/>
    <property type="match status" value="1"/>
</dbReference>
<evidence type="ECO:0000259" key="9">
    <source>
        <dbReference type="PROSITE" id="PS50157"/>
    </source>
</evidence>
<dbReference type="GO" id="GO:0000981">
    <property type="term" value="F:DNA-binding transcription factor activity, RNA polymerase II-specific"/>
    <property type="evidence" value="ECO:0007669"/>
    <property type="project" value="TreeGrafter"/>
</dbReference>
<protein>
    <recommendedName>
        <fullName evidence="9">C2H2-type domain-containing protein</fullName>
    </recommendedName>
</protein>
<evidence type="ECO:0000313" key="10">
    <source>
        <dbReference type="EMBL" id="CAE0055992.1"/>
    </source>
</evidence>
<evidence type="ECO:0000313" key="11">
    <source>
        <dbReference type="EMBL" id="CAE0055993.1"/>
    </source>
</evidence>
<evidence type="ECO:0000256" key="3">
    <source>
        <dbReference type="ARBA" id="ARBA00022737"/>
    </source>
</evidence>
<feature type="domain" description="C2H2-type" evidence="9">
    <location>
        <begin position="420"/>
        <end position="448"/>
    </location>
</feature>
<dbReference type="PROSITE" id="PS50157">
    <property type="entry name" value="ZINC_FINGER_C2H2_2"/>
    <property type="match status" value="4"/>
</dbReference>
<dbReference type="EMBL" id="HBHW01031097">
    <property type="protein sequence ID" value="CAE0055992.1"/>
    <property type="molecule type" value="Transcribed_RNA"/>
</dbReference>
<dbReference type="AlphaFoldDB" id="A0A7S2ZYT4"/>
<dbReference type="Gene3D" id="3.30.160.60">
    <property type="entry name" value="Classic Zinc Finger"/>
    <property type="match status" value="3"/>
</dbReference>
<sequence length="491" mass="55225">MEFSKLFPTTDEVLKDFVLHKSDVKVFDFRSASPMMFSMSTLIHEEVMKSPFYGILNSMTSPIFLLSMKYTDDVRIGMGWIFEKQGPLLGYSSEGGTVHAGNEAVTYERICMLKHEGKRHYIATLSGGDEGGLPFTHVVEVNARSNTCEFGLLDRETGVKLFGIKQVSTRPCVICYARDEGCVCSQEMVSRGFEPLPLTIQSGDGQRSLDFNDDIFQSSFRQWMGGRWDFHVNQIPAFSVHSDILSSGEAFERAKTYLVEQEVQQSIRFRPPVQRSSLERALASMLSVNERRESRLAIEEPSNTGDGTDRHVATDPEASTDQDVSTDPGEWIEPKTSKKGNLQNATEPSTELSAELADNPRSECKKCGASFSSAWGLRRHEAGVHQNTRSFPCDFCSRTFKQSGHLNEHLRAHHSKGGGFECDECGKRFGVKSKLDRHIIGKHTDIRLFACKICPMKYKEKHQLAIHTRRKHSRGQSGKVRIEGCKPEISY</sequence>
<comment type="subcellular location">
    <subcellularLocation>
        <location evidence="1">Nucleus</location>
    </subcellularLocation>
</comment>
<reference evidence="11" key="1">
    <citation type="submission" date="2021-01" db="EMBL/GenBank/DDBJ databases">
        <authorList>
            <person name="Corre E."/>
            <person name="Pelletier E."/>
            <person name="Niang G."/>
            <person name="Scheremetjew M."/>
            <person name="Finn R."/>
            <person name="Kale V."/>
            <person name="Holt S."/>
            <person name="Cochrane G."/>
            <person name="Meng A."/>
            <person name="Brown T."/>
            <person name="Cohen L."/>
        </authorList>
    </citation>
    <scope>NUCLEOTIDE SEQUENCE</scope>
    <source>
        <strain evidence="11">CCMP 769</strain>
    </source>
</reference>
<proteinExistence type="predicted"/>
<organism evidence="11">
    <name type="scientific">Rhodosorus marinus</name>
    <dbReference type="NCBI Taxonomy" id="101924"/>
    <lineage>
        <taxon>Eukaryota</taxon>
        <taxon>Rhodophyta</taxon>
        <taxon>Stylonematophyceae</taxon>
        <taxon>Stylonematales</taxon>
        <taxon>Stylonemataceae</taxon>
        <taxon>Rhodosorus</taxon>
    </lineage>
</organism>
<accession>A0A7S2ZYT4</accession>